<dbReference type="RefSeq" id="WP_188578895.1">
    <property type="nucleotide sequence ID" value="NZ_BMDZ01000032.1"/>
</dbReference>
<gene>
    <name evidence="3" type="ORF">GCM10011505_27970</name>
</gene>
<keyword evidence="4" id="KW-1185">Reference proteome</keyword>
<feature type="transmembrane region" description="Helical" evidence="2">
    <location>
        <begin position="63"/>
        <end position="83"/>
    </location>
</feature>
<protein>
    <recommendedName>
        <fullName evidence="5">DUF1440 domain-containing protein</fullName>
    </recommendedName>
</protein>
<evidence type="ECO:0000313" key="3">
    <source>
        <dbReference type="EMBL" id="GGB45094.1"/>
    </source>
</evidence>
<accession>A0ABQ1IKP3</accession>
<sequence>MRNAMLGAIAGIMATVAMTSAMRRMQPLLPARDQYPLPPRQIMEQVGEATETGQAMPEPARRITTLLSHFAFGAVAGSLFAAWRPHGGVRAGAGYGALVWVVSYLGWIPAARILRPATDHPMRRNLLMLAAHLVWGTALAHSLNDLDRAEAEIFHDGPRLDAHPTPSGRQPPPLQRH</sequence>
<dbReference type="Pfam" id="PF07274">
    <property type="entry name" value="DUF1440"/>
    <property type="match status" value="1"/>
</dbReference>
<evidence type="ECO:0000256" key="1">
    <source>
        <dbReference type="SAM" id="MobiDB-lite"/>
    </source>
</evidence>
<proteinExistence type="predicted"/>
<feature type="region of interest" description="Disordered" evidence="1">
    <location>
        <begin position="157"/>
        <end position="177"/>
    </location>
</feature>
<dbReference type="Proteomes" id="UP000603352">
    <property type="component" value="Unassembled WGS sequence"/>
</dbReference>
<name>A0ABQ1IKP3_9PROT</name>
<keyword evidence="2" id="KW-1133">Transmembrane helix</keyword>
<feature type="transmembrane region" description="Helical" evidence="2">
    <location>
        <begin position="95"/>
        <end position="114"/>
    </location>
</feature>
<keyword evidence="2" id="KW-0472">Membrane</keyword>
<evidence type="ECO:0000256" key="2">
    <source>
        <dbReference type="SAM" id="Phobius"/>
    </source>
</evidence>
<reference evidence="4" key="1">
    <citation type="journal article" date="2019" name="Int. J. Syst. Evol. Microbiol.">
        <title>The Global Catalogue of Microorganisms (GCM) 10K type strain sequencing project: providing services to taxonomists for standard genome sequencing and annotation.</title>
        <authorList>
            <consortium name="The Broad Institute Genomics Platform"/>
            <consortium name="The Broad Institute Genome Sequencing Center for Infectious Disease"/>
            <person name="Wu L."/>
            <person name="Ma J."/>
        </authorList>
    </citation>
    <scope>NUCLEOTIDE SEQUENCE [LARGE SCALE GENOMIC DNA]</scope>
    <source>
        <strain evidence="4">CGMCC 1.10188</strain>
    </source>
</reference>
<keyword evidence="2" id="KW-0812">Transmembrane</keyword>
<organism evidence="3 4">
    <name type="scientific">Tistrella bauzanensis</name>
    <dbReference type="NCBI Taxonomy" id="657419"/>
    <lineage>
        <taxon>Bacteria</taxon>
        <taxon>Pseudomonadati</taxon>
        <taxon>Pseudomonadota</taxon>
        <taxon>Alphaproteobacteria</taxon>
        <taxon>Geminicoccales</taxon>
        <taxon>Geminicoccaceae</taxon>
        <taxon>Tistrella</taxon>
    </lineage>
</organism>
<evidence type="ECO:0008006" key="5">
    <source>
        <dbReference type="Google" id="ProtNLM"/>
    </source>
</evidence>
<comment type="caution">
    <text evidence="3">The sequence shown here is derived from an EMBL/GenBank/DDBJ whole genome shotgun (WGS) entry which is preliminary data.</text>
</comment>
<evidence type="ECO:0000313" key="4">
    <source>
        <dbReference type="Proteomes" id="UP000603352"/>
    </source>
</evidence>
<dbReference type="EMBL" id="BMDZ01000032">
    <property type="protein sequence ID" value="GGB45094.1"/>
    <property type="molecule type" value="Genomic_DNA"/>
</dbReference>
<dbReference type="InterPro" id="IPR009898">
    <property type="entry name" value="DUF1440"/>
</dbReference>